<evidence type="ECO:0000313" key="4">
    <source>
        <dbReference type="RefSeq" id="XP_009780857.1"/>
    </source>
</evidence>
<dbReference type="Proteomes" id="UP000189701">
    <property type="component" value="Unplaced"/>
</dbReference>
<dbReference type="RefSeq" id="XP_009780857.1">
    <property type="nucleotide sequence ID" value="XM_009782555.1"/>
</dbReference>
<protein>
    <submittedName>
        <fullName evidence="4">Serine/arginine repetitive matrix protein 1-like</fullName>
    </submittedName>
</protein>
<keyword evidence="3" id="KW-1185">Reference proteome</keyword>
<evidence type="ECO:0000313" key="3">
    <source>
        <dbReference type="Proteomes" id="UP000189701"/>
    </source>
</evidence>
<dbReference type="AlphaFoldDB" id="A0A1U7WLL3"/>
<sequence>MTNRQDNPGTLPPPSPSHSTTPPPPSTSPKPRLRRVKMLARKTGEGLGSSDFEKTQESPSKVISSENLESRFILVGSVKDVEVPASQRSGGKKNSEKEKEREGACGDEKVGASYDPKKLRTPTTKAHNVHKPSKKRKASSPTPTASLLPRGRDTRSRVKQSEADLQRALKESKKKKMNKGKGKIAEPSEAVEEEEMELVYQERGTSVEIPIPKHKKPKTSSKKSSSVSVAAEPTLAKRTRSKAPINSKVRTLVQECAAKDTEIARLKARLIEVETENDGLKTELAKEKEKNDGILHNMLSLLQTQTQPSSSSKP</sequence>
<name>A0A1U7WLL3_NICSY</name>
<feature type="compositionally biased region" description="Basic residues" evidence="2">
    <location>
        <begin position="172"/>
        <end position="182"/>
    </location>
</feature>
<keyword evidence="1" id="KW-0175">Coiled coil</keyword>
<organism evidence="3 4">
    <name type="scientific">Nicotiana sylvestris</name>
    <name type="common">Wood tobacco</name>
    <name type="synonym">South American tobacco</name>
    <dbReference type="NCBI Taxonomy" id="4096"/>
    <lineage>
        <taxon>Eukaryota</taxon>
        <taxon>Viridiplantae</taxon>
        <taxon>Streptophyta</taxon>
        <taxon>Embryophyta</taxon>
        <taxon>Tracheophyta</taxon>
        <taxon>Spermatophyta</taxon>
        <taxon>Magnoliopsida</taxon>
        <taxon>eudicotyledons</taxon>
        <taxon>Gunneridae</taxon>
        <taxon>Pentapetalae</taxon>
        <taxon>asterids</taxon>
        <taxon>lamiids</taxon>
        <taxon>Solanales</taxon>
        <taxon>Solanaceae</taxon>
        <taxon>Nicotianoideae</taxon>
        <taxon>Nicotianeae</taxon>
        <taxon>Nicotiana</taxon>
    </lineage>
</organism>
<reference evidence="4" key="2">
    <citation type="submission" date="2025-08" db="UniProtKB">
        <authorList>
            <consortium name="RefSeq"/>
        </authorList>
    </citation>
    <scope>IDENTIFICATION</scope>
    <source>
        <tissue evidence="4">Leaf</tissue>
    </source>
</reference>
<feature type="compositionally biased region" description="Basic residues" evidence="2">
    <location>
        <begin position="127"/>
        <end position="138"/>
    </location>
</feature>
<reference evidence="3" key="1">
    <citation type="journal article" date="2013" name="Genome Biol.">
        <title>Reference genomes and transcriptomes of Nicotiana sylvestris and Nicotiana tomentosiformis.</title>
        <authorList>
            <person name="Sierro N."/>
            <person name="Battey J.N."/>
            <person name="Ouadi S."/>
            <person name="Bovet L."/>
            <person name="Goepfert S."/>
            <person name="Bakaher N."/>
            <person name="Peitsch M.C."/>
            <person name="Ivanov N.V."/>
        </authorList>
    </citation>
    <scope>NUCLEOTIDE SEQUENCE [LARGE SCALE GENOMIC DNA]</scope>
</reference>
<feature type="compositionally biased region" description="Basic and acidic residues" evidence="2">
    <location>
        <begin position="93"/>
        <end position="118"/>
    </location>
</feature>
<feature type="compositionally biased region" description="Polar residues" evidence="2">
    <location>
        <begin position="57"/>
        <end position="67"/>
    </location>
</feature>
<feature type="compositionally biased region" description="Basic and acidic residues" evidence="2">
    <location>
        <begin position="150"/>
        <end position="171"/>
    </location>
</feature>
<feature type="coiled-coil region" evidence="1">
    <location>
        <begin position="256"/>
        <end position="290"/>
    </location>
</feature>
<feature type="compositionally biased region" description="Basic residues" evidence="2">
    <location>
        <begin position="212"/>
        <end position="221"/>
    </location>
</feature>
<evidence type="ECO:0000256" key="1">
    <source>
        <dbReference type="SAM" id="Coils"/>
    </source>
</evidence>
<feature type="compositionally biased region" description="Pro residues" evidence="2">
    <location>
        <begin position="10"/>
        <end position="28"/>
    </location>
</feature>
<accession>A0A1U7WLL3</accession>
<feature type="region of interest" description="Disordered" evidence="2">
    <location>
        <begin position="1"/>
        <end position="243"/>
    </location>
</feature>
<evidence type="ECO:0000256" key="2">
    <source>
        <dbReference type="SAM" id="MobiDB-lite"/>
    </source>
</evidence>
<proteinExistence type="predicted"/>
<gene>
    <name evidence="4" type="primary">LOC104229838</name>
</gene>
<feature type="compositionally biased region" description="Basic residues" evidence="2">
    <location>
        <begin position="31"/>
        <end position="40"/>
    </location>
</feature>